<dbReference type="InterPro" id="IPR021416">
    <property type="entry name" value="DUF3048_N"/>
</dbReference>
<dbReference type="SUPFAM" id="SSF159774">
    <property type="entry name" value="YerB-like"/>
    <property type="match status" value="1"/>
</dbReference>
<dbReference type="EMBL" id="CP032418">
    <property type="protein sequence ID" value="AYC30304.1"/>
    <property type="molecule type" value="Genomic_DNA"/>
</dbReference>
<sequence>MKKLGIGLFVVLLIATGCNKKEETEKPVVAPIEEEVVIDEPAAEEPEMLPYVEPFTGVRVENEPTTRPVLVTINNHPDARPQSGIADADMVYEMIAEGGVTRFLALFQSELPEEIGPVRSARDYFIEIAKGLDAFYVAHGYSPDAQRLLRAGVVDNINGMQYDGSLFTRSSERRAPHNSYTSANQILDGFDRTNAEKEIRETPPYSYYDSAEGAKIGDLASVIDVRYGGSEAFHNMYTYDPVLHTYERKSGGILTTDKATLEKVALSNVIFFEVNHSTIDKAGRQQLDLTSGGQAYLFQAGVMKEVEWQSIDGVLVPMDDGLPAKLVPGKTWIHLIPSKPGLESMVSYTP</sequence>
<dbReference type="RefSeq" id="WP_119884021.1">
    <property type="nucleotide sequence ID" value="NZ_CP032418.1"/>
</dbReference>
<evidence type="ECO:0000313" key="4">
    <source>
        <dbReference type="Proteomes" id="UP000265725"/>
    </source>
</evidence>
<keyword evidence="4" id="KW-1185">Reference proteome</keyword>
<dbReference type="Pfam" id="PF17479">
    <property type="entry name" value="DUF3048_C"/>
    <property type="match status" value="1"/>
</dbReference>
<name>A0A385YUR9_9BACL</name>
<dbReference type="InterPro" id="IPR035328">
    <property type="entry name" value="DUF3048_C"/>
</dbReference>
<dbReference type="KEGG" id="paek:D3873_10750"/>
<reference evidence="4" key="1">
    <citation type="submission" date="2018-09" db="EMBL/GenBank/DDBJ databases">
        <authorList>
            <person name="Zhu H."/>
        </authorList>
    </citation>
    <scope>NUCLEOTIDE SEQUENCE [LARGE SCALE GENOMIC DNA]</scope>
    <source>
        <strain evidence="4">K2R23-3</strain>
    </source>
</reference>
<evidence type="ECO:0000259" key="1">
    <source>
        <dbReference type="Pfam" id="PF11258"/>
    </source>
</evidence>
<accession>A0A385YUR9</accession>
<feature type="domain" description="DUF3048" evidence="2">
    <location>
        <begin position="223"/>
        <end position="333"/>
    </location>
</feature>
<dbReference type="InterPro" id="IPR023158">
    <property type="entry name" value="YerB-like_sf"/>
</dbReference>
<feature type="domain" description="DUF3048" evidence="1">
    <location>
        <begin position="55"/>
        <end position="193"/>
    </location>
</feature>
<evidence type="ECO:0000313" key="3">
    <source>
        <dbReference type="EMBL" id="AYC30304.1"/>
    </source>
</evidence>
<dbReference type="Gene3D" id="3.50.90.10">
    <property type="entry name" value="YerB-like"/>
    <property type="match status" value="1"/>
</dbReference>
<dbReference type="OrthoDB" id="9779102at2"/>
<organism evidence="3 4">
    <name type="scientific">Paenisporosarcina cavernae</name>
    <dbReference type="NCBI Taxonomy" id="2320858"/>
    <lineage>
        <taxon>Bacteria</taxon>
        <taxon>Bacillati</taxon>
        <taxon>Bacillota</taxon>
        <taxon>Bacilli</taxon>
        <taxon>Bacillales</taxon>
        <taxon>Caryophanaceae</taxon>
        <taxon>Paenisporosarcina</taxon>
    </lineage>
</organism>
<proteinExistence type="predicted"/>
<evidence type="ECO:0000259" key="2">
    <source>
        <dbReference type="Pfam" id="PF17479"/>
    </source>
</evidence>
<dbReference type="PROSITE" id="PS51257">
    <property type="entry name" value="PROKAR_LIPOPROTEIN"/>
    <property type="match status" value="1"/>
</dbReference>
<dbReference type="AlphaFoldDB" id="A0A385YUR9"/>
<dbReference type="Pfam" id="PF11258">
    <property type="entry name" value="DUF3048"/>
    <property type="match status" value="1"/>
</dbReference>
<protein>
    <submittedName>
        <fullName evidence="3">DUF3048 domain-containing protein</fullName>
    </submittedName>
</protein>
<gene>
    <name evidence="3" type="ORF">D3873_10750</name>
</gene>
<dbReference type="Proteomes" id="UP000265725">
    <property type="component" value="Chromosome"/>
</dbReference>